<proteinExistence type="predicted"/>
<keyword evidence="4" id="KW-1185">Reference proteome</keyword>
<name>A0A5P8WHT7_9NOSO</name>
<evidence type="ECO:0000313" key="4">
    <source>
        <dbReference type="Proteomes" id="UP000326678"/>
    </source>
</evidence>
<keyword evidence="1" id="KW-0472">Membrane</keyword>
<protein>
    <submittedName>
        <fullName evidence="2">Uncharacterized protein</fullName>
    </submittedName>
</protein>
<organism evidence="2 4">
    <name type="scientific">Nostoc sphaeroides CCNUC1</name>
    <dbReference type="NCBI Taxonomy" id="2653204"/>
    <lineage>
        <taxon>Bacteria</taxon>
        <taxon>Bacillati</taxon>
        <taxon>Cyanobacteriota</taxon>
        <taxon>Cyanophyceae</taxon>
        <taxon>Nostocales</taxon>
        <taxon>Nostocaceae</taxon>
        <taxon>Nostoc</taxon>
    </lineage>
</organism>
<evidence type="ECO:0000256" key="1">
    <source>
        <dbReference type="SAM" id="Phobius"/>
    </source>
</evidence>
<feature type="transmembrane region" description="Helical" evidence="1">
    <location>
        <begin position="14"/>
        <end position="33"/>
    </location>
</feature>
<reference evidence="2 4" key="1">
    <citation type="submission" date="2019-10" db="EMBL/GenBank/DDBJ databases">
        <title>Genomic and transcriptomic insights into the perfect genentic adaptation of a filamentous nitrogen-fixing cyanobacterium to rice fields.</title>
        <authorList>
            <person name="Chen Z."/>
        </authorList>
    </citation>
    <scope>NUCLEOTIDE SEQUENCE [LARGE SCALE GENOMIC DNA]</scope>
    <source>
        <strain evidence="2">CCNUC1</strain>
    </source>
</reference>
<evidence type="ECO:0000313" key="3">
    <source>
        <dbReference type="EMBL" id="QFS52040.1"/>
    </source>
</evidence>
<dbReference type="KEGG" id="nsh:GXM_08883"/>
<gene>
    <name evidence="2" type="ORF">GXM_08883</name>
    <name evidence="3" type="ORF">GXM_09534</name>
</gene>
<keyword evidence="1" id="KW-0812">Transmembrane</keyword>
<dbReference type="EMBL" id="CP045227">
    <property type="protein sequence ID" value="QFS51389.1"/>
    <property type="molecule type" value="Genomic_DNA"/>
</dbReference>
<dbReference type="KEGG" id="nsh:GXM_09534"/>
<dbReference type="Proteomes" id="UP000326678">
    <property type="component" value="Chromosome Gxm2"/>
</dbReference>
<evidence type="ECO:0000313" key="2">
    <source>
        <dbReference type="EMBL" id="QFS51389.1"/>
    </source>
</evidence>
<accession>A0A5P8WHT7</accession>
<dbReference type="EMBL" id="CP045227">
    <property type="protein sequence ID" value="QFS52040.1"/>
    <property type="molecule type" value="Genomic_DNA"/>
</dbReference>
<sequence length="41" mass="4592">MHNLFVLQIEVRNVGIIVWVSLLAVCVAIGICLRDVDAELR</sequence>
<dbReference type="AlphaFoldDB" id="A0A5P8WHT7"/>
<keyword evidence="1" id="KW-1133">Transmembrane helix</keyword>